<evidence type="ECO:0000313" key="1">
    <source>
        <dbReference type="EMBL" id="KAI4316499.1"/>
    </source>
</evidence>
<dbReference type="EMBL" id="CM039435">
    <property type="protein sequence ID" value="KAI4316499.1"/>
    <property type="molecule type" value="Genomic_DNA"/>
</dbReference>
<evidence type="ECO:0000313" key="2">
    <source>
        <dbReference type="Proteomes" id="UP000828941"/>
    </source>
</evidence>
<name>A0ACB9LXC2_BAUVA</name>
<proteinExistence type="predicted"/>
<reference evidence="1 2" key="1">
    <citation type="journal article" date="2022" name="DNA Res.">
        <title>Chromosomal-level genome assembly of the orchid tree Bauhinia variegata (Leguminosae; Cercidoideae) supports the allotetraploid origin hypothesis of Bauhinia.</title>
        <authorList>
            <person name="Zhong Y."/>
            <person name="Chen Y."/>
            <person name="Zheng D."/>
            <person name="Pang J."/>
            <person name="Liu Y."/>
            <person name="Luo S."/>
            <person name="Meng S."/>
            <person name="Qian L."/>
            <person name="Wei D."/>
            <person name="Dai S."/>
            <person name="Zhou R."/>
        </authorList>
    </citation>
    <scope>NUCLEOTIDE SEQUENCE [LARGE SCALE GENOMIC DNA]</scope>
    <source>
        <strain evidence="1">BV-YZ2020</strain>
    </source>
</reference>
<protein>
    <submittedName>
        <fullName evidence="1">Uncharacterized protein</fullName>
    </submittedName>
</protein>
<keyword evidence="2" id="KW-1185">Reference proteome</keyword>
<sequence>MLRHQPPQSLERHVPDANSRFIISFTWQGFSMPFTWTVGFIEVYDQRLAVSVIISEFLLSSALPTQTARTSEAKRGREEPTSTRDPYYKDGTPTDKGVPDVNNERPISKSNYNDLPSSAAEDFRMTVVEGKLALFKHEIFCRLQV</sequence>
<accession>A0ACB9LXC2</accession>
<organism evidence="1 2">
    <name type="scientific">Bauhinia variegata</name>
    <name type="common">Purple orchid tree</name>
    <name type="synonym">Phanera variegata</name>
    <dbReference type="NCBI Taxonomy" id="167791"/>
    <lineage>
        <taxon>Eukaryota</taxon>
        <taxon>Viridiplantae</taxon>
        <taxon>Streptophyta</taxon>
        <taxon>Embryophyta</taxon>
        <taxon>Tracheophyta</taxon>
        <taxon>Spermatophyta</taxon>
        <taxon>Magnoliopsida</taxon>
        <taxon>eudicotyledons</taxon>
        <taxon>Gunneridae</taxon>
        <taxon>Pentapetalae</taxon>
        <taxon>rosids</taxon>
        <taxon>fabids</taxon>
        <taxon>Fabales</taxon>
        <taxon>Fabaceae</taxon>
        <taxon>Cercidoideae</taxon>
        <taxon>Cercideae</taxon>
        <taxon>Bauhiniinae</taxon>
        <taxon>Bauhinia</taxon>
    </lineage>
</organism>
<comment type="caution">
    <text evidence="1">The sequence shown here is derived from an EMBL/GenBank/DDBJ whole genome shotgun (WGS) entry which is preliminary data.</text>
</comment>
<gene>
    <name evidence="1" type="ORF">L6164_024479</name>
</gene>
<dbReference type="Proteomes" id="UP000828941">
    <property type="component" value="Chromosome 10"/>
</dbReference>